<evidence type="ECO:0000256" key="2">
    <source>
        <dbReference type="ARBA" id="ARBA00023125"/>
    </source>
</evidence>
<dbReference type="PROSITE" id="PS51898">
    <property type="entry name" value="TYR_RECOMBINASE"/>
    <property type="match status" value="1"/>
</dbReference>
<dbReference type="GO" id="GO:0015074">
    <property type="term" value="P:DNA integration"/>
    <property type="evidence" value="ECO:0007669"/>
    <property type="project" value="InterPro"/>
</dbReference>
<keyword evidence="9" id="KW-1185">Reference proteome</keyword>
<evidence type="ECO:0000256" key="1">
    <source>
        <dbReference type="ARBA" id="ARBA00008857"/>
    </source>
</evidence>
<comment type="caution">
    <text evidence="8">The sequence shown here is derived from an EMBL/GenBank/DDBJ whole genome shotgun (WGS) entry which is preliminary data.</text>
</comment>
<feature type="region of interest" description="Disordered" evidence="5">
    <location>
        <begin position="301"/>
        <end position="322"/>
    </location>
</feature>
<dbReference type="InterPro" id="IPR050090">
    <property type="entry name" value="Tyrosine_recombinase_XerCD"/>
</dbReference>
<sequence length="322" mass="35925">MTKRAHIQDEQPYDLTPLIGSWLRALKDQDLSPNTIKIYERAARGLAASLLAYTPPDEKARPAPATIEAIHREHIGAYITAVRERTSRTTANQHFRSLKTFFGWLVDEEEIDRHPMRTMKAPKPEDTVVPVLADDAILKLLKTCAGKEFADRRDTAILMLLLDTGARLSEITLTTIDDADLNQNVLRVLGKGRRPRAVPFGRASALAVDRYLRALSRHAGASATEPESPLWIGIKSKRAMGVFGIGQMLGRRAKAAGLEHIHPHQFRHTLAHTWKLQGGGEDELMRIMGWSSRAMLSRYGASAGDERAREAHKRLSPGDRLK</sequence>
<dbReference type="AlphaFoldDB" id="A0AA41Q542"/>
<dbReference type="PANTHER" id="PTHR30349">
    <property type="entry name" value="PHAGE INTEGRASE-RELATED"/>
    <property type="match status" value="1"/>
</dbReference>
<dbReference type="InterPro" id="IPR002104">
    <property type="entry name" value="Integrase_catalytic"/>
</dbReference>
<dbReference type="Gene3D" id="1.10.150.130">
    <property type="match status" value="1"/>
</dbReference>
<organism evidence="8 9">
    <name type="scientific">Yinghuangia soli</name>
    <dbReference type="NCBI Taxonomy" id="2908204"/>
    <lineage>
        <taxon>Bacteria</taxon>
        <taxon>Bacillati</taxon>
        <taxon>Actinomycetota</taxon>
        <taxon>Actinomycetes</taxon>
        <taxon>Kitasatosporales</taxon>
        <taxon>Streptomycetaceae</taxon>
        <taxon>Yinghuangia</taxon>
    </lineage>
</organism>
<dbReference type="InterPro" id="IPR011010">
    <property type="entry name" value="DNA_brk_join_enz"/>
</dbReference>
<dbReference type="EMBL" id="JAKFHA010000026">
    <property type="protein sequence ID" value="MCF2531713.1"/>
    <property type="molecule type" value="Genomic_DNA"/>
</dbReference>
<dbReference type="CDD" id="cd00397">
    <property type="entry name" value="DNA_BRE_C"/>
    <property type="match status" value="1"/>
</dbReference>
<dbReference type="Gene3D" id="1.10.443.10">
    <property type="entry name" value="Intergrase catalytic core"/>
    <property type="match status" value="1"/>
</dbReference>
<evidence type="ECO:0000256" key="3">
    <source>
        <dbReference type="ARBA" id="ARBA00023172"/>
    </source>
</evidence>
<dbReference type="SUPFAM" id="SSF56349">
    <property type="entry name" value="DNA breaking-rejoining enzymes"/>
    <property type="match status" value="1"/>
</dbReference>
<evidence type="ECO:0000256" key="5">
    <source>
        <dbReference type="SAM" id="MobiDB-lite"/>
    </source>
</evidence>
<keyword evidence="3" id="KW-0233">DNA recombination</keyword>
<reference evidence="8" key="1">
    <citation type="submission" date="2022-01" db="EMBL/GenBank/DDBJ databases">
        <title>Genome-Based Taxonomic Classification of the Phylum Actinobacteria.</title>
        <authorList>
            <person name="Gao Y."/>
        </authorList>
    </citation>
    <scope>NUCLEOTIDE SEQUENCE</scope>
    <source>
        <strain evidence="8">KLBMP 8922</strain>
    </source>
</reference>
<dbReference type="InterPro" id="IPR010998">
    <property type="entry name" value="Integrase_recombinase_N"/>
</dbReference>
<dbReference type="Proteomes" id="UP001165378">
    <property type="component" value="Unassembled WGS sequence"/>
</dbReference>
<evidence type="ECO:0000259" key="6">
    <source>
        <dbReference type="PROSITE" id="PS51898"/>
    </source>
</evidence>
<evidence type="ECO:0000259" key="7">
    <source>
        <dbReference type="PROSITE" id="PS51900"/>
    </source>
</evidence>
<dbReference type="GO" id="GO:0003677">
    <property type="term" value="F:DNA binding"/>
    <property type="evidence" value="ECO:0007669"/>
    <property type="project" value="UniProtKB-UniRule"/>
</dbReference>
<dbReference type="Pfam" id="PF00589">
    <property type="entry name" value="Phage_integrase"/>
    <property type="match status" value="1"/>
</dbReference>
<evidence type="ECO:0000313" key="8">
    <source>
        <dbReference type="EMBL" id="MCF2531713.1"/>
    </source>
</evidence>
<evidence type="ECO:0000256" key="4">
    <source>
        <dbReference type="PROSITE-ProRule" id="PRU01248"/>
    </source>
</evidence>
<proteinExistence type="inferred from homology"/>
<dbReference type="PROSITE" id="PS51900">
    <property type="entry name" value="CB"/>
    <property type="match status" value="1"/>
</dbReference>
<comment type="similarity">
    <text evidence="1">Belongs to the 'phage' integrase family.</text>
</comment>
<dbReference type="RefSeq" id="WP_235056362.1">
    <property type="nucleotide sequence ID" value="NZ_JAKFHA010000026.1"/>
</dbReference>
<dbReference type="PANTHER" id="PTHR30349:SF41">
    <property type="entry name" value="INTEGRASE_RECOMBINASE PROTEIN MJ0367-RELATED"/>
    <property type="match status" value="1"/>
</dbReference>
<name>A0AA41Q542_9ACTN</name>
<dbReference type="InterPro" id="IPR013762">
    <property type="entry name" value="Integrase-like_cat_sf"/>
</dbReference>
<evidence type="ECO:0000313" key="9">
    <source>
        <dbReference type="Proteomes" id="UP001165378"/>
    </source>
</evidence>
<accession>A0AA41Q542</accession>
<feature type="domain" description="Core-binding (CB)" evidence="7">
    <location>
        <begin position="13"/>
        <end position="106"/>
    </location>
</feature>
<protein>
    <submittedName>
        <fullName evidence="8">Tyrosine-type recombinase/integrase</fullName>
    </submittedName>
</protein>
<dbReference type="GO" id="GO:0006310">
    <property type="term" value="P:DNA recombination"/>
    <property type="evidence" value="ECO:0007669"/>
    <property type="project" value="UniProtKB-KW"/>
</dbReference>
<dbReference type="InterPro" id="IPR044068">
    <property type="entry name" value="CB"/>
</dbReference>
<feature type="domain" description="Tyr recombinase" evidence="6">
    <location>
        <begin position="127"/>
        <end position="313"/>
    </location>
</feature>
<keyword evidence="2 4" id="KW-0238">DNA-binding</keyword>
<gene>
    <name evidence="8" type="ORF">LZ495_31475</name>
</gene>